<feature type="coiled-coil region" evidence="1">
    <location>
        <begin position="199"/>
        <end position="293"/>
    </location>
</feature>
<feature type="region of interest" description="Disordered" evidence="2">
    <location>
        <begin position="421"/>
        <end position="448"/>
    </location>
</feature>
<dbReference type="Pfam" id="PF13516">
    <property type="entry name" value="LRR_6"/>
    <property type="match status" value="1"/>
</dbReference>
<feature type="coiled-coil region" evidence="1">
    <location>
        <begin position="628"/>
        <end position="658"/>
    </location>
</feature>
<comment type="caution">
    <text evidence="3">The sequence shown here is derived from an EMBL/GenBank/DDBJ whole genome shotgun (WGS) entry which is preliminary data.</text>
</comment>
<feature type="compositionally biased region" description="Basic and acidic residues" evidence="2">
    <location>
        <begin position="422"/>
        <end position="435"/>
    </location>
</feature>
<dbReference type="InterPro" id="IPR001611">
    <property type="entry name" value="Leu-rich_rpt"/>
</dbReference>
<dbReference type="InterPro" id="IPR052394">
    <property type="entry name" value="LRR-containing"/>
</dbReference>
<dbReference type="Proteomes" id="UP001295684">
    <property type="component" value="Unassembled WGS sequence"/>
</dbReference>
<evidence type="ECO:0000313" key="3">
    <source>
        <dbReference type="EMBL" id="CAI2366017.1"/>
    </source>
</evidence>
<accession>A0AAD1UBY7</accession>
<name>A0AAD1UBY7_EUPCR</name>
<feature type="compositionally biased region" description="Acidic residues" evidence="2">
    <location>
        <begin position="10"/>
        <end position="19"/>
    </location>
</feature>
<keyword evidence="1" id="KW-0175">Coiled coil</keyword>
<reference evidence="3" key="1">
    <citation type="submission" date="2023-07" db="EMBL/GenBank/DDBJ databases">
        <authorList>
            <consortium name="AG Swart"/>
            <person name="Singh M."/>
            <person name="Singh A."/>
            <person name="Seah K."/>
            <person name="Emmerich C."/>
        </authorList>
    </citation>
    <scope>NUCLEOTIDE SEQUENCE</scope>
    <source>
        <strain evidence="3">DP1</strain>
    </source>
</reference>
<evidence type="ECO:0000256" key="1">
    <source>
        <dbReference type="SAM" id="Coils"/>
    </source>
</evidence>
<feature type="region of interest" description="Disordered" evidence="2">
    <location>
        <begin position="1"/>
        <end position="65"/>
    </location>
</feature>
<dbReference type="InterPro" id="IPR032675">
    <property type="entry name" value="LRR_dom_sf"/>
</dbReference>
<organism evidence="3 4">
    <name type="scientific">Euplotes crassus</name>
    <dbReference type="NCBI Taxonomy" id="5936"/>
    <lineage>
        <taxon>Eukaryota</taxon>
        <taxon>Sar</taxon>
        <taxon>Alveolata</taxon>
        <taxon>Ciliophora</taxon>
        <taxon>Intramacronucleata</taxon>
        <taxon>Spirotrichea</taxon>
        <taxon>Hypotrichia</taxon>
        <taxon>Euplotida</taxon>
        <taxon>Euplotidae</taxon>
        <taxon>Moneuplotes</taxon>
    </lineage>
</organism>
<proteinExistence type="predicted"/>
<dbReference type="SUPFAM" id="SSF52047">
    <property type="entry name" value="RNI-like"/>
    <property type="match status" value="1"/>
</dbReference>
<dbReference type="EMBL" id="CAMPGE010007089">
    <property type="protein sequence ID" value="CAI2366017.1"/>
    <property type="molecule type" value="Genomic_DNA"/>
</dbReference>
<feature type="coiled-coil region" evidence="1">
    <location>
        <begin position="697"/>
        <end position="796"/>
    </location>
</feature>
<dbReference type="Gene3D" id="3.80.10.10">
    <property type="entry name" value="Ribonuclease Inhibitor"/>
    <property type="match status" value="2"/>
</dbReference>
<protein>
    <submittedName>
        <fullName evidence="3">Uncharacterized protein</fullName>
    </submittedName>
</protein>
<sequence length="1309" mass="150731">MDSAPHNEYGFDDNSDEDTNIQITQPYPPSINVMRVPANSADQENTNLDSSFDKKNQYSSGNQRHQPVRAFPIGEQQQEESSDAEIYESIDMDDLEENMYNLGLSNEEKEIIYEIIEQEDQPEQYRILLAALCKDEGLTGIMLRNLNVLLCLKQFDNLDVSQMLLILTSAEEDGRKSSPEISNVGTQANGEATLGREELDKIEEQVEILHEQILDLKNEKKKIQKDSQKEIEEINEIAQTYKNKYQENLKIIRELSQEVEDLNKASAKLEIMLETKEEELDQIKDDKYDLQETLKDHTRMVDSCTSEVGFYKRKVKDLHDCLFSKPEEIIKLLKTDTVVLNYLDRIYQDKILSYKDLDKRLRYLECIDMRHKRSHSYDYLPRISEKDDVSHLKISNKSYKNEYDEIILNEDRKEMSLYLSQKKLDKPQRQSRSNERASNIRNSQNRADSFINTSMNNSFMGEYAAHEWYSSNPGQKPGKHFQRTPGVHDNDANISKAYTGVSETSGQKDHSKYHRRIASEDLIMEEDSDVPKIDYSDQPKPNARKLVADVLKDIKCIFALNEKALLSNQQPNSDLNNLPEFSTLIFDFCVQLYTDLSSKFTQNVDPSDLPLQPPKSQAQPNSAVQSELASLQNSYLMMQQQNLQLQEQLNQKSSMLNEELTLNLTLKASKMNKETEIKTQRSLLESEFQMKIMQSHLDTLTMNNTHLQEQAKDLHKKINQKESEIEYLKKSQQKQILSLQEAERIRAEQDTESLRERFEERLVSSKEEVFQLSLKVQNLEHEIDLKTRHQRGLEDQVKKLHEKLEYIKHKEPSESHDISDTGYEEYVYEAIEFDQLKKNNRVLENRVKELERMIEKGTRVEQEDQFRRHKDYIREIAHTSFEAEERKQPLGDYEHEGEKNILLKCIKSLLKSYSKDKMCTVNLENVDLSSHIEPLLPVLTSTRKMIELNLNNTNLPSSCLSLLSKLIQSNSNLQSLKIGSNPFSSTSLCSFFSSLSSNRHQITSLDISQLDCGKQFSKFPMTMISKSLAINLIAFIEASSGFRSLCLKGCFPSACSSGSDLEAANIVFANLADSLMLCDLDLSQCVLSEAVMSRLFSPSCRMNLTSLTILRSMIRDTQPLEEYLLTKDGLQKFHIGNIDEKILNCIGNHRNLRDLMIEQVTLSHASLETLRPVVRNLRYLEIKNCDLGDQIALCLFDEVLRSKSIFQVVCSGNKLTDIFIKELVDRIQEADEEKEYFGQKYSTLKNLSLASNKISDIGAECLADIFGSCNKLIKSLEILDLCDNIIYEKGINMIKRSLKNNSLKLQVGL</sequence>
<evidence type="ECO:0000256" key="2">
    <source>
        <dbReference type="SAM" id="MobiDB-lite"/>
    </source>
</evidence>
<evidence type="ECO:0000313" key="4">
    <source>
        <dbReference type="Proteomes" id="UP001295684"/>
    </source>
</evidence>
<feature type="coiled-coil region" evidence="1">
    <location>
        <begin position="833"/>
        <end position="860"/>
    </location>
</feature>
<gene>
    <name evidence="3" type="ORF">ECRASSUSDP1_LOCUS7286</name>
</gene>
<feature type="compositionally biased region" description="Polar residues" evidence="2">
    <location>
        <begin position="436"/>
        <end position="448"/>
    </location>
</feature>
<keyword evidence="4" id="KW-1185">Reference proteome</keyword>
<dbReference type="PANTHER" id="PTHR24114:SF2">
    <property type="entry name" value="F-BOX DOMAIN-CONTAINING PROTEIN-RELATED"/>
    <property type="match status" value="1"/>
</dbReference>
<dbReference type="PANTHER" id="PTHR24114">
    <property type="entry name" value="LEUCINE RICH REPEAT FAMILY PROTEIN"/>
    <property type="match status" value="1"/>
</dbReference>
<feature type="compositionally biased region" description="Polar residues" evidence="2">
    <location>
        <begin position="40"/>
        <end position="50"/>
    </location>
</feature>